<reference evidence="1" key="2">
    <citation type="submission" date="2014-06" db="EMBL/GenBank/DDBJ databases">
        <authorList>
            <person name="Hu T."/>
            <person name="Eisen M.B."/>
            <person name="Thornton K.R."/>
            <person name="Andolfatto P."/>
        </authorList>
    </citation>
    <scope>NUCLEOTIDE SEQUENCE</scope>
    <source>
        <strain evidence="1">W501</strain>
    </source>
</reference>
<dbReference type="KEGG" id="dsi:Dsimw501_GD29118"/>
<reference evidence="1" key="1">
    <citation type="journal article" date="2013" name="Genome Res.">
        <title>A second-generation assembly of the Drosophila simulans genome provides new insights into patterns of lineage-specific divergence.</title>
        <authorList>
            <person name="Hu T.T."/>
            <person name="Eisen M.B."/>
            <person name="Thornton K.R."/>
            <person name="Andolfatto P."/>
        </authorList>
    </citation>
    <scope>NUCLEOTIDE SEQUENCE [LARGE SCALE GENOMIC DNA]</scope>
    <source>
        <strain evidence="1">W501</strain>
    </source>
</reference>
<accession>A0A0J9R0W7</accession>
<dbReference type="Bgee" id="FBgn0270408">
    <property type="expression patterns" value="Expressed in embryo and 3 other cell types or tissues"/>
</dbReference>
<proteinExistence type="predicted"/>
<dbReference type="Proteomes" id="UP000035880">
    <property type="component" value="Chromosome 2L"/>
</dbReference>
<organism evidence="1">
    <name type="scientific">Drosophila simulans</name>
    <name type="common">Fruit fly</name>
    <dbReference type="NCBI Taxonomy" id="7240"/>
    <lineage>
        <taxon>Eukaryota</taxon>
        <taxon>Metazoa</taxon>
        <taxon>Ecdysozoa</taxon>
        <taxon>Arthropoda</taxon>
        <taxon>Hexapoda</taxon>
        <taxon>Insecta</taxon>
        <taxon>Pterygota</taxon>
        <taxon>Neoptera</taxon>
        <taxon>Endopterygota</taxon>
        <taxon>Diptera</taxon>
        <taxon>Brachycera</taxon>
        <taxon>Muscomorpha</taxon>
        <taxon>Ephydroidea</taxon>
        <taxon>Drosophilidae</taxon>
        <taxon>Drosophila</taxon>
        <taxon>Sophophora</taxon>
    </lineage>
</organism>
<protein>
    <submittedName>
        <fullName evidence="1">Uncharacterized protein</fullName>
    </submittedName>
</protein>
<evidence type="ECO:0000313" key="1">
    <source>
        <dbReference type="EMBL" id="KMY89907.1"/>
    </source>
</evidence>
<gene>
    <name evidence="1" type="primary">Dsim\GD29118</name>
    <name evidence="1" type="ORF">Dsimw501_GD29118</name>
</gene>
<sequence length="30" mass="3413">MSENTKEKEKTSSSTVFPAFLCPFSDLQFL</sequence>
<name>A0A0J9R0W7_DROSI</name>
<dbReference type="EMBL" id="CM002910">
    <property type="protein sequence ID" value="KMY89907.1"/>
    <property type="molecule type" value="Genomic_DNA"/>
</dbReference>
<reference evidence="1" key="3">
    <citation type="submission" date="2015-04" db="EMBL/GenBank/DDBJ databases">
        <authorList>
            <consortium name="FlyBase"/>
        </authorList>
    </citation>
    <scope>NUCLEOTIDE SEQUENCE</scope>
    <source>
        <strain evidence="1">W501</strain>
    </source>
</reference>
<dbReference type="AlphaFoldDB" id="A0A0J9R0W7"/>